<dbReference type="InterPro" id="IPR010902">
    <property type="entry name" value="NUMOD4"/>
</dbReference>
<evidence type="ECO:0000313" key="4">
    <source>
        <dbReference type="Proteomes" id="UP001198026"/>
    </source>
</evidence>
<keyword evidence="3" id="KW-0378">Hydrolase</keyword>
<protein>
    <submittedName>
        <fullName evidence="3">HNH endonuclease</fullName>
    </submittedName>
</protein>
<dbReference type="Gene3D" id="3.90.75.20">
    <property type="match status" value="1"/>
</dbReference>
<dbReference type="SUPFAM" id="SSF54060">
    <property type="entry name" value="His-Me finger endonucleases"/>
    <property type="match status" value="1"/>
</dbReference>
<keyword evidence="3" id="KW-0540">Nuclease</keyword>
<evidence type="ECO:0000259" key="1">
    <source>
        <dbReference type="Pfam" id="PF07463"/>
    </source>
</evidence>
<comment type="caution">
    <text evidence="3">The sequence shown here is derived from an EMBL/GenBank/DDBJ whole genome shotgun (WGS) entry which is preliminary data.</text>
</comment>
<dbReference type="Gene3D" id="1.10.10.10">
    <property type="entry name" value="Winged helix-like DNA-binding domain superfamily/Winged helix DNA-binding domain"/>
    <property type="match status" value="1"/>
</dbReference>
<dbReference type="InterPro" id="IPR003615">
    <property type="entry name" value="HNH_nuc"/>
</dbReference>
<dbReference type="GO" id="GO:0016788">
    <property type="term" value="F:hydrolase activity, acting on ester bonds"/>
    <property type="evidence" value="ECO:0007669"/>
    <property type="project" value="InterPro"/>
</dbReference>
<dbReference type="RefSeq" id="WP_152742854.1">
    <property type="nucleotide sequence ID" value="NZ_JAJGWB010000114.1"/>
</dbReference>
<reference evidence="3" key="1">
    <citation type="submission" date="2021-10" db="EMBL/GenBank/DDBJ databases">
        <title>Evolutionary history and lifestyle of the vertebrate symbiont Limosilactobacillus reuteri.</title>
        <authorList>
            <person name="Zheng J."/>
            <person name="Li F."/>
            <person name="Gaenzle M."/>
            <person name="Walter J."/>
        </authorList>
    </citation>
    <scope>NUCLEOTIDE SEQUENCE</scope>
    <source>
        <strain evidence="3">GQ_1_3_1</strain>
    </source>
</reference>
<gene>
    <name evidence="3" type="ORF">LMB76_04155</name>
</gene>
<evidence type="ECO:0000259" key="2">
    <source>
        <dbReference type="Pfam" id="PF13392"/>
    </source>
</evidence>
<dbReference type="SUPFAM" id="SSF64496">
    <property type="entry name" value="DNA-binding domain of intron-encoded endonucleases"/>
    <property type="match status" value="1"/>
</dbReference>
<dbReference type="InterPro" id="IPR036388">
    <property type="entry name" value="WH-like_DNA-bd_sf"/>
</dbReference>
<accession>A0AAW4X4T1</accession>
<sequence length="187" mass="21865">MIMERWRDVKGYEGLYQISSLGRVKSLVGKGNNQYSNRENILKPYLDKDGYETVGLRGKGKPKTAKVHRLVAEAFIPNPKRFPQINHKNEIRDDNHVENLEWCTNRYNLNYGNHNQKMAQTLRKIKPSKPVLQFNLSGALKHRWNSLHEIERSLGYRHGNISRCCKGLYKQAYGYIWKFESEVNTNA</sequence>
<dbReference type="InterPro" id="IPR003647">
    <property type="entry name" value="Intron_nuc_1_rpt"/>
</dbReference>
<dbReference type="AlphaFoldDB" id="A0AAW4X4T1"/>
<dbReference type="Pfam" id="PF13392">
    <property type="entry name" value="HNH_3"/>
    <property type="match status" value="1"/>
</dbReference>
<organism evidence="3 4">
    <name type="scientific">Limosilactobacillus reuteri</name>
    <name type="common">Lactobacillus reuteri</name>
    <dbReference type="NCBI Taxonomy" id="1598"/>
    <lineage>
        <taxon>Bacteria</taxon>
        <taxon>Bacillati</taxon>
        <taxon>Bacillota</taxon>
        <taxon>Bacilli</taxon>
        <taxon>Lactobacillales</taxon>
        <taxon>Lactobacillaceae</taxon>
        <taxon>Limosilactobacillus</taxon>
    </lineage>
</organism>
<evidence type="ECO:0000313" key="3">
    <source>
        <dbReference type="EMBL" id="MCC4477412.1"/>
    </source>
</evidence>
<dbReference type="EMBL" id="JAJGWB010000114">
    <property type="protein sequence ID" value="MCC4477412.1"/>
    <property type="molecule type" value="Genomic_DNA"/>
</dbReference>
<dbReference type="SMART" id="SM00497">
    <property type="entry name" value="IENR1"/>
    <property type="match status" value="1"/>
</dbReference>
<dbReference type="GO" id="GO:0004519">
    <property type="term" value="F:endonuclease activity"/>
    <property type="evidence" value="ECO:0007669"/>
    <property type="project" value="UniProtKB-KW"/>
</dbReference>
<keyword evidence="3" id="KW-0255">Endonuclease</keyword>
<name>A0AAW4X4T1_LIMRT</name>
<dbReference type="InterPro" id="IPR044925">
    <property type="entry name" value="His-Me_finger_sf"/>
</dbReference>
<feature type="domain" description="NUMOD4" evidence="1">
    <location>
        <begin position="4"/>
        <end position="57"/>
    </location>
</feature>
<feature type="domain" description="HNH nuclease" evidence="2">
    <location>
        <begin position="66"/>
        <end position="108"/>
    </location>
</feature>
<dbReference type="Proteomes" id="UP001198026">
    <property type="component" value="Unassembled WGS sequence"/>
</dbReference>
<dbReference type="Pfam" id="PF07463">
    <property type="entry name" value="NUMOD4"/>
    <property type="match status" value="1"/>
</dbReference>
<proteinExistence type="predicted"/>